<organism evidence="2 3">
    <name type="scientific">Microbacterium nanhaiense</name>
    <dbReference type="NCBI Taxonomy" id="1301026"/>
    <lineage>
        <taxon>Bacteria</taxon>
        <taxon>Bacillati</taxon>
        <taxon>Actinomycetota</taxon>
        <taxon>Actinomycetes</taxon>
        <taxon>Micrococcales</taxon>
        <taxon>Microbacteriaceae</taxon>
        <taxon>Microbacterium</taxon>
    </lineage>
</organism>
<comment type="caution">
    <text evidence="2">The sequence shown here is derived from an EMBL/GenBank/DDBJ whole genome shotgun (WGS) entry which is preliminary data.</text>
</comment>
<name>A0ABQ2MWU1_9MICO</name>
<keyword evidence="3" id="KW-1185">Reference proteome</keyword>
<gene>
    <name evidence="2" type="ORF">GCM10010910_02430</name>
</gene>
<keyword evidence="1" id="KW-0812">Transmembrane</keyword>
<keyword evidence="1" id="KW-0472">Membrane</keyword>
<sequence>MFTRITTALARLRTAWGAIDREYDADRGDVPGWVLVTLMTATIVVGIWLLARPALEQLFDRAMAIIPSM</sequence>
<evidence type="ECO:0000313" key="2">
    <source>
        <dbReference type="EMBL" id="GGO59447.1"/>
    </source>
</evidence>
<evidence type="ECO:0000313" key="3">
    <source>
        <dbReference type="Proteomes" id="UP000638043"/>
    </source>
</evidence>
<dbReference type="Proteomes" id="UP000638043">
    <property type="component" value="Unassembled WGS sequence"/>
</dbReference>
<dbReference type="EMBL" id="BMMQ01000001">
    <property type="protein sequence ID" value="GGO59447.1"/>
    <property type="molecule type" value="Genomic_DNA"/>
</dbReference>
<evidence type="ECO:0000256" key="1">
    <source>
        <dbReference type="SAM" id="Phobius"/>
    </source>
</evidence>
<dbReference type="RefSeq" id="WP_188699579.1">
    <property type="nucleotide sequence ID" value="NZ_BMMQ01000001.1"/>
</dbReference>
<keyword evidence="1" id="KW-1133">Transmembrane helix</keyword>
<feature type="transmembrane region" description="Helical" evidence="1">
    <location>
        <begin position="33"/>
        <end position="51"/>
    </location>
</feature>
<accession>A0ABQ2MWU1</accession>
<reference evidence="3" key="1">
    <citation type="journal article" date="2019" name="Int. J. Syst. Evol. Microbiol.">
        <title>The Global Catalogue of Microorganisms (GCM) 10K type strain sequencing project: providing services to taxonomists for standard genome sequencing and annotation.</title>
        <authorList>
            <consortium name="The Broad Institute Genomics Platform"/>
            <consortium name="The Broad Institute Genome Sequencing Center for Infectious Disease"/>
            <person name="Wu L."/>
            <person name="Ma J."/>
        </authorList>
    </citation>
    <scope>NUCLEOTIDE SEQUENCE [LARGE SCALE GENOMIC DNA]</scope>
    <source>
        <strain evidence="3">CGMCC 4.7181</strain>
    </source>
</reference>
<protein>
    <submittedName>
        <fullName evidence="2">Uncharacterized protein</fullName>
    </submittedName>
</protein>
<proteinExistence type="predicted"/>